<protein>
    <submittedName>
        <fullName evidence="2">Uncharacterized protein</fullName>
    </submittedName>
</protein>
<evidence type="ECO:0000313" key="2">
    <source>
        <dbReference type="EMBL" id="GAA1677971.1"/>
    </source>
</evidence>
<gene>
    <name evidence="2" type="ORF">GCM10009733_088600</name>
</gene>
<name>A0ABP4STX9_9ACTN</name>
<dbReference type="EMBL" id="BAAAMU010000111">
    <property type="protein sequence ID" value="GAA1677971.1"/>
    <property type="molecule type" value="Genomic_DNA"/>
</dbReference>
<proteinExistence type="predicted"/>
<reference evidence="3" key="1">
    <citation type="journal article" date="2019" name="Int. J. Syst. Evol. Microbiol.">
        <title>The Global Catalogue of Microorganisms (GCM) 10K type strain sequencing project: providing services to taxonomists for standard genome sequencing and annotation.</title>
        <authorList>
            <consortium name="The Broad Institute Genomics Platform"/>
            <consortium name="The Broad Institute Genome Sequencing Center for Infectious Disease"/>
            <person name="Wu L."/>
            <person name="Ma J."/>
        </authorList>
    </citation>
    <scope>NUCLEOTIDE SEQUENCE [LARGE SCALE GENOMIC DNA]</scope>
    <source>
        <strain evidence="3">JCM 13929</strain>
    </source>
</reference>
<organism evidence="2 3">
    <name type="scientific">Nonomuraea maheshkhaliensis</name>
    <dbReference type="NCBI Taxonomy" id="419590"/>
    <lineage>
        <taxon>Bacteria</taxon>
        <taxon>Bacillati</taxon>
        <taxon>Actinomycetota</taxon>
        <taxon>Actinomycetes</taxon>
        <taxon>Streptosporangiales</taxon>
        <taxon>Streptosporangiaceae</taxon>
        <taxon>Nonomuraea</taxon>
    </lineage>
</organism>
<accession>A0ABP4STX9</accession>
<feature type="region of interest" description="Disordered" evidence="1">
    <location>
        <begin position="1"/>
        <end position="45"/>
    </location>
</feature>
<evidence type="ECO:0000256" key="1">
    <source>
        <dbReference type="SAM" id="MobiDB-lite"/>
    </source>
</evidence>
<dbReference type="Proteomes" id="UP001500064">
    <property type="component" value="Unassembled WGS sequence"/>
</dbReference>
<evidence type="ECO:0000313" key="3">
    <source>
        <dbReference type="Proteomes" id="UP001500064"/>
    </source>
</evidence>
<sequence>MSALGEVDQHPLAVTQAERAQARRGAGDPSGEGRVGQHVAGPHVAHRRLITLRRSSGHNQLSPGHALNVKSPAARAMRKNVQPAM</sequence>
<comment type="caution">
    <text evidence="2">The sequence shown here is derived from an EMBL/GenBank/DDBJ whole genome shotgun (WGS) entry which is preliminary data.</text>
</comment>
<keyword evidence="3" id="KW-1185">Reference proteome</keyword>